<dbReference type="Proteomes" id="UP001152799">
    <property type="component" value="Chromosome 12"/>
</dbReference>
<dbReference type="PANTHER" id="PTHR31511">
    <property type="entry name" value="PROTEIN CBG23764"/>
    <property type="match status" value="1"/>
</dbReference>
<organism evidence="2 3">
    <name type="scientific">Ceutorhynchus assimilis</name>
    <name type="common">cabbage seed weevil</name>
    <dbReference type="NCBI Taxonomy" id="467358"/>
    <lineage>
        <taxon>Eukaryota</taxon>
        <taxon>Metazoa</taxon>
        <taxon>Ecdysozoa</taxon>
        <taxon>Arthropoda</taxon>
        <taxon>Hexapoda</taxon>
        <taxon>Insecta</taxon>
        <taxon>Pterygota</taxon>
        <taxon>Neoptera</taxon>
        <taxon>Endopterygota</taxon>
        <taxon>Coleoptera</taxon>
        <taxon>Polyphaga</taxon>
        <taxon>Cucujiformia</taxon>
        <taxon>Curculionidae</taxon>
        <taxon>Ceutorhynchinae</taxon>
        <taxon>Ceutorhynchus</taxon>
    </lineage>
</organism>
<dbReference type="EMBL" id="OU892288">
    <property type="protein sequence ID" value="CAG9762645.1"/>
    <property type="molecule type" value="Genomic_DNA"/>
</dbReference>
<keyword evidence="3" id="KW-1185">Reference proteome</keyword>
<sequence length="387" mass="44298">MWWDFQIGGGSLTPPSRKTPSPKRKAGDPATPMTKQARLDQVAGPSTSATGRWCEDCDLETPINQWAGHLRSLQHRANTCVEQEEDVSLVKTSFKNRIATYRLSSKQDSTSVKHFLGNFKVKFVKLVGDMVNKFGHIKVGVELFGRFLLQAKEQEEVKSFNAKFRLVSDGADLEELFQQFSVILDKKSTEFQEKESGWTLQQLLHLDISINKVNPLKASSYLPLPKLIDAKKAVLNIQNSDQKCFMWSVLAHLHPTYYYLHWTQNANRVANYMPFENELDFTGMEFPIKLKDISKFEQLNNISINVYRLDSAYENGRNIIEVVGPLYFTQSRKANHVNLLLISNDSGDSHYCLIRNMSRLISSQLSKHHNVKHLCDGFLVYFSTEQK</sequence>
<dbReference type="PANTHER" id="PTHR31511:SF12">
    <property type="entry name" value="RHO TERMINATION FACTOR N-TERMINAL DOMAIN-CONTAINING PROTEIN"/>
    <property type="match status" value="1"/>
</dbReference>
<accession>A0A9N9MFH5</accession>
<proteinExistence type="predicted"/>
<dbReference type="OrthoDB" id="6773055at2759"/>
<name>A0A9N9MFH5_9CUCU</name>
<gene>
    <name evidence="2" type="ORF">CEUTPL_LOCUS3320</name>
</gene>
<reference evidence="2" key="1">
    <citation type="submission" date="2022-01" db="EMBL/GenBank/DDBJ databases">
        <authorList>
            <person name="King R."/>
        </authorList>
    </citation>
    <scope>NUCLEOTIDE SEQUENCE</scope>
</reference>
<feature type="region of interest" description="Disordered" evidence="1">
    <location>
        <begin position="1"/>
        <end position="49"/>
    </location>
</feature>
<dbReference type="AlphaFoldDB" id="A0A9N9MFH5"/>
<protein>
    <submittedName>
        <fullName evidence="2">Uncharacterized protein</fullName>
    </submittedName>
</protein>
<evidence type="ECO:0000313" key="2">
    <source>
        <dbReference type="EMBL" id="CAG9762645.1"/>
    </source>
</evidence>
<evidence type="ECO:0000256" key="1">
    <source>
        <dbReference type="SAM" id="MobiDB-lite"/>
    </source>
</evidence>
<evidence type="ECO:0000313" key="3">
    <source>
        <dbReference type="Proteomes" id="UP001152799"/>
    </source>
</evidence>